<protein>
    <submittedName>
        <fullName evidence="1">Uncharacterized protein</fullName>
    </submittedName>
</protein>
<dbReference type="Proteomes" id="UP001337655">
    <property type="component" value="Unassembled WGS sequence"/>
</dbReference>
<dbReference type="RefSeq" id="XP_064661893.1">
    <property type="nucleotide sequence ID" value="XM_064800554.1"/>
</dbReference>
<accession>A0AAV9PLL3</accession>
<dbReference type="InterPro" id="IPR038883">
    <property type="entry name" value="AN11006-like"/>
</dbReference>
<gene>
    <name evidence="1" type="ORF">LTR77_003297</name>
</gene>
<evidence type="ECO:0000313" key="1">
    <source>
        <dbReference type="EMBL" id="KAK5173175.1"/>
    </source>
</evidence>
<proteinExistence type="predicted"/>
<dbReference type="PANTHER" id="PTHR42085:SF2">
    <property type="entry name" value="F-BOX DOMAIN-CONTAINING PROTEIN"/>
    <property type="match status" value="1"/>
</dbReference>
<dbReference type="GeneID" id="89924644"/>
<name>A0AAV9PLL3_9PEZI</name>
<sequence>MASHLPKGLLDLPRELRDEVWFYALHQPLAAVTRASPYGTMIERNHTSEPPLCRVNKQIRDETLDVFYGGSIFAADLYKKNGNRALAYRWAASIGNDSIRRLQLLVLSGYGGQECRPGVKFWNLRLTCHFDFHTGDIQLFVYVERGIGAWLTVEEIEKQFGHLTPEWRAILTENRVEKAEDVLRSILNERGGLVGLQYIPGGLAWLVERFAEFCDGEDNPILECSEETKKRTLVYGGNPGRSLKDLLSPTRGLPNDIGPVS</sequence>
<dbReference type="AlphaFoldDB" id="A0AAV9PLL3"/>
<dbReference type="PANTHER" id="PTHR42085">
    <property type="entry name" value="F-BOX DOMAIN-CONTAINING PROTEIN"/>
    <property type="match status" value="1"/>
</dbReference>
<reference evidence="1 2" key="1">
    <citation type="submission" date="2023-08" db="EMBL/GenBank/DDBJ databases">
        <title>Black Yeasts Isolated from many extreme environments.</title>
        <authorList>
            <person name="Coleine C."/>
            <person name="Stajich J.E."/>
            <person name="Selbmann L."/>
        </authorList>
    </citation>
    <scope>NUCLEOTIDE SEQUENCE [LARGE SCALE GENOMIC DNA]</scope>
    <source>
        <strain evidence="1 2">CCFEE 5935</strain>
    </source>
</reference>
<evidence type="ECO:0000313" key="2">
    <source>
        <dbReference type="Proteomes" id="UP001337655"/>
    </source>
</evidence>
<dbReference type="EMBL" id="JAVRRT010000004">
    <property type="protein sequence ID" value="KAK5173175.1"/>
    <property type="molecule type" value="Genomic_DNA"/>
</dbReference>
<organism evidence="1 2">
    <name type="scientific">Saxophila tyrrhenica</name>
    <dbReference type="NCBI Taxonomy" id="1690608"/>
    <lineage>
        <taxon>Eukaryota</taxon>
        <taxon>Fungi</taxon>
        <taxon>Dikarya</taxon>
        <taxon>Ascomycota</taxon>
        <taxon>Pezizomycotina</taxon>
        <taxon>Dothideomycetes</taxon>
        <taxon>Dothideomycetidae</taxon>
        <taxon>Mycosphaerellales</taxon>
        <taxon>Extremaceae</taxon>
        <taxon>Saxophila</taxon>
    </lineage>
</organism>
<comment type="caution">
    <text evidence="1">The sequence shown here is derived from an EMBL/GenBank/DDBJ whole genome shotgun (WGS) entry which is preliminary data.</text>
</comment>
<keyword evidence="2" id="KW-1185">Reference proteome</keyword>